<name>A0A2K9NLD5_9PROT</name>
<sequence length="60" mass="6892">MSRPAIFAYQRVTVHVYIAPTQSLTVEQMMKRDIVNDDHARSAHKDCQKIDVIGVVTYMI</sequence>
<dbReference type="Proteomes" id="UP000234752">
    <property type="component" value="Plasmid unnamed3"/>
</dbReference>
<proteinExistence type="predicted"/>
<keyword evidence="2" id="KW-1185">Reference proteome</keyword>
<dbReference type="AlphaFoldDB" id="A0A2K9NLD5"/>
<dbReference type="KEGG" id="ncb:C0V82_26050"/>
<dbReference type="EMBL" id="CP025615">
    <property type="protein sequence ID" value="AUN33884.1"/>
    <property type="molecule type" value="Genomic_DNA"/>
</dbReference>
<accession>A0A2K9NLD5</accession>
<organism evidence="1 2">
    <name type="scientific">Niveispirillum cyanobacteriorum</name>
    <dbReference type="NCBI Taxonomy" id="1612173"/>
    <lineage>
        <taxon>Bacteria</taxon>
        <taxon>Pseudomonadati</taxon>
        <taxon>Pseudomonadota</taxon>
        <taxon>Alphaproteobacteria</taxon>
        <taxon>Rhodospirillales</taxon>
        <taxon>Azospirillaceae</taxon>
        <taxon>Niveispirillum</taxon>
    </lineage>
</organism>
<protein>
    <submittedName>
        <fullName evidence="1">Uncharacterized protein</fullName>
    </submittedName>
</protein>
<geneLocation type="plasmid" evidence="1 2">
    <name>unnamed3</name>
</geneLocation>
<evidence type="ECO:0000313" key="2">
    <source>
        <dbReference type="Proteomes" id="UP000234752"/>
    </source>
</evidence>
<reference evidence="1 2" key="1">
    <citation type="submission" date="2017-12" db="EMBL/GenBank/DDBJ databases">
        <title>Genomes of bacteria within cyanobacterial aggregates.</title>
        <authorList>
            <person name="Cai H."/>
        </authorList>
    </citation>
    <scope>NUCLEOTIDE SEQUENCE [LARGE SCALE GENOMIC DNA]</scope>
    <source>
        <strain evidence="1 2">TH16</strain>
        <plasmid evidence="1 2">unnamed3</plasmid>
    </source>
</reference>
<keyword evidence="1" id="KW-0614">Plasmid</keyword>
<evidence type="ECO:0000313" key="1">
    <source>
        <dbReference type="EMBL" id="AUN33884.1"/>
    </source>
</evidence>
<gene>
    <name evidence="1" type="ORF">C0V82_26050</name>
</gene>